<evidence type="ECO:0000313" key="2">
    <source>
        <dbReference type="EMBL" id="AFJ45747.1"/>
    </source>
</evidence>
<dbReference type="GO" id="GO:0008081">
    <property type="term" value="F:phosphoric diester hydrolase activity"/>
    <property type="evidence" value="ECO:0007669"/>
    <property type="project" value="UniProtKB-ARBA"/>
</dbReference>
<evidence type="ECO:0000313" key="3">
    <source>
        <dbReference type="Proteomes" id="UP000001955"/>
    </source>
</evidence>
<dbReference type="PANTHER" id="PTHR43155:SF1">
    <property type="entry name" value="3'3'-CGAMP-SPECIFIC PHOSPHODIESTERASE 1"/>
    <property type="match status" value="1"/>
</dbReference>
<sequence length="434" mass="49376">MDISFHSALKLIIDVISAVNQPVSQHMQRTACIAQELAVRMDLPRKSQGKVFVAALLHDIGMIGDARRIDTLDAIDYADDPHQLSGYRMLYGFKVFKPIRDIILNHHKHLADDPERKGSIEQYIVAFADCVERILPLNDNQLFANAGEIINRFCERYRGQFPDEIFAAFRDLEEQDYFWFRLENSGLSRVMDIISPVKAVHLDIDQFREICLLIARIVDRYSSFTVSHSISVGAVARRLAMQYGMGGREQKLIEIAGYLHDLGKIYIPVTIIEKADRLNDREFSRIKGHSYKTGEILSEYPALSTIAQWAEHHHERLDGSGYPYHLTKAYLDIPSRILAIADIYTALTEDRPYRKGMKNVQALAIIRQEVAAGKLDADIFQCLESNVALIDCGIEMISKNYLKKSRPAPAGRIQFSRSLFLPLPISGNQRSERP</sequence>
<dbReference type="PROSITE" id="PS51832">
    <property type="entry name" value="HD_GYP"/>
    <property type="match status" value="1"/>
</dbReference>
<evidence type="ECO:0000259" key="1">
    <source>
        <dbReference type="PROSITE" id="PS51832"/>
    </source>
</evidence>
<dbReference type="SUPFAM" id="SSF109604">
    <property type="entry name" value="HD-domain/PDEase-like"/>
    <property type="match status" value="2"/>
</dbReference>
<dbReference type="PANTHER" id="PTHR43155">
    <property type="entry name" value="CYCLIC DI-GMP PHOSPHODIESTERASE PA4108-RELATED"/>
    <property type="match status" value="1"/>
</dbReference>
<proteinExistence type="predicted"/>
<accession>I2B5E3</accession>
<reference evidence="2 3" key="1">
    <citation type="journal article" date="2012" name="J. Bacteriol.">
        <title>Complete genome sequence of the B12-producing Shimwellia blattae strain DSM 4481, isolated from a cockroach.</title>
        <authorList>
            <person name="Brzuszkiewicz E."/>
            <person name="Waschkowitz T."/>
            <person name="Wiezer A."/>
            <person name="Daniel R."/>
        </authorList>
    </citation>
    <scope>NUCLEOTIDE SEQUENCE [LARGE SCALE GENOMIC DNA]</scope>
    <source>
        <strain evidence="3">ATCC 29907 / DSM 4481 / JCM 1650 / NBRC 105725 / CDC 9005-74</strain>
    </source>
</reference>
<protein>
    <submittedName>
        <fullName evidence="2">Putativ metal-dependent phosphohydrolase</fullName>
    </submittedName>
</protein>
<keyword evidence="2" id="KW-0378">Hydrolase</keyword>
<dbReference type="Pfam" id="PF13487">
    <property type="entry name" value="HD_5"/>
    <property type="match status" value="1"/>
</dbReference>
<dbReference type="Gene3D" id="1.10.3210.10">
    <property type="entry name" value="Hypothetical protein af1432"/>
    <property type="match status" value="2"/>
</dbReference>
<dbReference type="HOGENOM" id="CLU_040286_2_0_6"/>
<dbReference type="EMBL" id="CP001560">
    <property type="protein sequence ID" value="AFJ45747.1"/>
    <property type="molecule type" value="Genomic_DNA"/>
</dbReference>
<feature type="domain" description="HD-GYP" evidence="1">
    <location>
        <begin position="203"/>
        <end position="398"/>
    </location>
</feature>
<dbReference type="Pfam" id="PF01966">
    <property type="entry name" value="HD"/>
    <property type="match status" value="1"/>
</dbReference>
<dbReference type="KEGG" id="ebt:EBL_c06220"/>
<dbReference type="STRING" id="630626.EBL_c06220"/>
<dbReference type="InterPro" id="IPR006674">
    <property type="entry name" value="HD_domain"/>
</dbReference>
<organism evidence="2 3">
    <name type="scientific">Shimwellia blattae (strain ATCC 29907 / DSM 4481 / JCM 1650 / NBRC 105725 / CDC 9005-74)</name>
    <name type="common">Escherichia blattae</name>
    <dbReference type="NCBI Taxonomy" id="630626"/>
    <lineage>
        <taxon>Bacteria</taxon>
        <taxon>Pseudomonadati</taxon>
        <taxon>Pseudomonadota</taxon>
        <taxon>Gammaproteobacteria</taxon>
        <taxon>Enterobacterales</taxon>
        <taxon>Enterobacteriaceae</taxon>
        <taxon>Shimwellia</taxon>
    </lineage>
</organism>
<accession>K6W3X8</accession>
<gene>
    <name evidence="2" type="ordered locus">EBL_c06220</name>
</gene>
<dbReference type="Proteomes" id="UP000001955">
    <property type="component" value="Chromosome"/>
</dbReference>
<name>I2B5E3_SHIBC</name>
<dbReference type="InterPro" id="IPR003607">
    <property type="entry name" value="HD/PDEase_dom"/>
</dbReference>
<dbReference type="RefSeq" id="WP_002443443.1">
    <property type="nucleotide sequence ID" value="NC_017910.1"/>
</dbReference>
<keyword evidence="3" id="KW-1185">Reference proteome</keyword>
<dbReference type="InterPro" id="IPR006675">
    <property type="entry name" value="HDIG_dom"/>
</dbReference>
<dbReference type="SMART" id="SM00471">
    <property type="entry name" value="HDc"/>
    <property type="match status" value="2"/>
</dbReference>
<dbReference type="AlphaFoldDB" id="I2B5E3"/>
<dbReference type="InterPro" id="IPR037522">
    <property type="entry name" value="HD_GYP_dom"/>
</dbReference>
<dbReference type="eggNOG" id="COG2206">
    <property type="taxonomic scope" value="Bacteria"/>
</dbReference>
<dbReference type="OrthoDB" id="9764808at2"/>
<dbReference type="CDD" id="cd00077">
    <property type="entry name" value="HDc"/>
    <property type="match status" value="2"/>
</dbReference>
<dbReference type="NCBIfam" id="TIGR00277">
    <property type="entry name" value="HDIG"/>
    <property type="match status" value="2"/>
</dbReference>